<dbReference type="EMBL" id="CH476736">
    <property type="protein sequence ID" value="EIE82562.1"/>
    <property type="molecule type" value="Genomic_DNA"/>
</dbReference>
<dbReference type="RefSeq" id="XP_067517958.1">
    <property type="nucleotide sequence ID" value="XM_067661857.1"/>
</dbReference>
<sequence length="183" mass="21291">MGEDVFTRKEGSGRLQGRTAILNENNQKHLIELIDDNPFLVLDQMSESLTSQFEGFQVSKTALYDFMKKKREWVLRWEATDMDYMRNCVFIDESGFNLSMNRSIVWTKKGEASATVANKAATLDELDKHEKFKGHCIVIDNAPIHTHLDVKTYIKERGYGRVYLPPYSSELNPIEQFWSVWFL</sequence>
<dbReference type="GO" id="GO:0003676">
    <property type="term" value="F:nucleic acid binding"/>
    <property type="evidence" value="ECO:0007669"/>
    <property type="project" value="InterPro"/>
</dbReference>
<dbReference type="InterPro" id="IPR036397">
    <property type="entry name" value="RNaseH_sf"/>
</dbReference>
<evidence type="ECO:0000313" key="2">
    <source>
        <dbReference type="EMBL" id="EIE82562.1"/>
    </source>
</evidence>
<dbReference type="InParanoid" id="I1C282"/>
<dbReference type="STRING" id="246409.I1C282"/>
<gene>
    <name evidence="2" type="ORF">RO3G_07267</name>
</gene>
<dbReference type="OMA" id="YRCAYLR"/>
<organism evidence="2 3">
    <name type="scientific">Rhizopus delemar (strain RA 99-880 / ATCC MYA-4621 / FGSC 9543 / NRRL 43880)</name>
    <name type="common">Mucormycosis agent</name>
    <name type="synonym">Rhizopus arrhizus var. delemar</name>
    <dbReference type="NCBI Taxonomy" id="246409"/>
    <lineage>
        <taxon>Eukaryota</taxon>
        <taxon>Fungi</taxon>
        <taxon>Fungi incertae sedis</taxon>
        <taxon>Mucoromycota</taxon>
        <taxon>Mucoromycotina</taxon>
        <taxon>Mucoromycetes</taxon>
        <taxon>Mucorales</taxon>
        <taxon>Mucorineae</taxon>
        <taxon>Rhizopodaceae</taxon>
        <taxon>Rhizopus</taxon>
    </lineage>
</organism>
<protein>
    <recommendedName>
        <fullName evidence="1">Tc1-like transposase DDE domain-containing protein</fullName>
    </recommendedName>
</protein>
<feature type="domain" description="Tc1-like transposase DDE" evidence="1">
    <location>
        <begin position="120"/>
        <end position="180"/>
    </location>
</feature>
<evidence type="ECO:0000259" key="1">
    <source>
        <dbReference type="Pfam" id="PF13358"/>
    </source>
</evidence>
<dbReference type="InterPro" id="IPR038717">
    <property type="entry name" value="Tc1-like_DDE_dom"/>
</dbReference>
<dbReference type="Gene3D" id="3.30.420.10">
    <property type="entry name" value="Ribonuclease H-like superfamily/Ribonuclease H"/>
    <property type="match status" value="2"/>
</dbReference>
<evidence type="ECO:0000313" key="3">
    <source>
        <dbReference type="Proteomes" id="UP000009138"/>
    </source>
</evidence>
<dbReference type="VEuPathDB" id="FungiDB:RO3G_07267"/>
<dbReference type="PANTHER" id="PTHR46564:SF1">
    <property type="entry name" value="TRANSPOSASE"/>
    <property type="match status" value="1"/>
</dbReference>
<dbReference type="PANTHER" id="PTHR46564">
    <property type="entry name" value="TRANSPOSASE"/>
    <property type="match status" value="1"/>
</dbReference>
<dbReference type="Proteomes" id="UP000009138">
    <property type="component" value="Unassembled WGS sequence"/>
</dbReference>
<keyword evidence="3" id="KW-1185">Reference proteome</keyword>
<dbReference type="GeneID" id="93614238"/>
<reference evidence="2 3" key="1">
    <citation type="journal article" date="2009" name="PLoS Genet.">
        <title>Genomic analysis of the basal lineage fungus Rhizopus oryzae reveals a whole-genome duplication.</title>
        <authorList>
            <person name="Ma L.-J."/>
            <person name="Ibrahim A.S."/>
            <person name="Skory C."/>
            <person name="Grabherr M.G."/>
            <person name="Burger G."/>
            <person name="Butler M."/>
            <person name="Elias M."/>
            <person name="Idnurm A."/>
            <person name="Lang B.F."/>
            <person name="Sone T."/>
            <person name="Abe A."/>
            <person name="Calvo S.E."/>
            <person name="Corrochano L.M."/>
            <person name="Engels R."/>
            <person name="Fu J."/>
            <person name="Hansberg W."/>
            <person name="Kim J.-M."/>
            <person name="Kodira C.D."/>
            <person name="Koehrsen M.J."/>
            <person name="Liu B."/>
            <person name="Miranda-Saavedra D."/>
            <person name="O'Leary S."/>
            <person name="Ortiz-Castellanos L."/>
            <person name="Poulter R."/>
            <person name="Rodriguez-Romero J."/>
            <person name="Ruiz-Herrera J."/>
            <person name="Shen Y.-Q."/>
            <person name="Zeng Q."/>
            <person name="Galagan J."/>
            <person name="Birren B.W."/>
            <person name="Cuomo C.A."/>
            <person name="Wickes B.L."/>
        </authorList>
    </citation>
    <scope>NUCLEOTIDE SEQUENCE [LARGE SCALE GENOMIC DNA]</scope>
    <source>
        <strain evidence="3">RA 99-880 / ATCC MYA-4621 / FGSC 9543 / NRRL 43880</strain>
    </source>
</reference>
<dbReference type="AlphaFoldDB" id="I1C282"/>
<accession>I1C282</accession>
<dbReference type="Pfam" id="PF13358">
    <property type="entry name" value="DDE_3"/>
    <property type="match status" value="1"/>
</dbReference>
<proteinExistence type="predicted"/>
<name>I1C282_RHIO9</name>